<proteinExistence type="predicted"/>
<sequence length="39" mass="4409">MTIMLVISSKQVFLTPTSENLTESIHLVFSKPCKHTPCF</sequence>
<name>A0A2P2PZ69_RHIMU</name>
<reference evidence="1" key="1">
    <citation type="submission" date="2018-02" db="EMBL/GenBank/DDBJ databases">
        <title>Rhizophora mucronata_Transcriptome.</title>
        <authorList>
            <person name="Meera S.P."/>
            <person name="Sreeshan A."/>
            <person name="Augustine A."/>
        </authorList>
    </citation>
    <scope>NUCLEOTIDE SEQUENCE</scope>
    <source>
        <tissue evidence="1">Leaf</tissue>
    </source>
</reference>
<accession>A0A2P2PZ69</accession>
<evidence type="ECO:0000313" key="1">
    <source>
        <dbReference type="EMBL" id="MBX60020.1"/>
    </source>
</evidence>
<protein>
    <submittedName>
        <fullName evidence="1">Uncharacterized protein</fullName>
    </submittedName>
</protein>
<dbReference type="EMBL" id="GGEC01079536">
    <property type="protein sequence ID" value="MBX60020.1"/>
    <property type="molecule type" value="Transcribed_RNA"/>
</dbReference>
<dbReference type="AlphaFoldDB" id="A0A2P2PZ69"/>
<organism evidence="1">
    <name type="scientific">Rhizophora mucronata</name>
    <name type="common">Asiatic mangrove</name>
    <dbReference type="NCBI Taxonomy" id="61149"/>
    <lineage>
        <taxon>Eukaryota</taxon>
        <taxon>Viridiplantae</taxon>
        <taxon>Streptophyta</taxon>
        <taxon>Embryophyta</taxon>
        <taxon>Tracheophyta</taxon>
        <taxon>Spermatophyta</taxon>
        <taxon>Magnoliopsida</taxon>
        <taxon>eudicotyledons</taxon>
        <taxon>Gunneridae</taxon>
        <taxon>Pentapetalae</taxon>
        <taxon>rosids</taxon>
        <taxon>fabids</taxon>
        <taxon>Malpighiales</taxon>
        <taxon>Rhizophoraceae</taxon>
        <taxon>Rhizophora</taxon>
    </lineage>
</organism>